<dbReference type="RefSeq" id="WP_020038291.1">
    <property type="nucleotide sequence ID" value="NZ_KE557274.1"/>
</dbReference>
<dbReference type="eggNOG" id="COG0715">
    <property type="taxonomic scope" value="Bacteria"/>
</dbReference>
<organism evidence="1 2">
    <name type="scientific">Salipiger mucosus DSM 16094</name>
    <dbReference type="NCBI Taxonomy" id="1123237"/>
    <lineage>
        <taxon>Bacteria</taxon>
        <taxon>Pseudomonadati</taxon>
        <taxon>Pseudomonadota</taxon>
        <taxon>Alphaproteobacteria</taxon>
        <taxon>Rhodobacterales</taxon>
        <taxon>Roseobacteraceae</taxon>
        <taxon>Salipiger</taxon>
    </lineage>
</organism>
<gene>
    <name evidence="1" type="ORF">Salmuc_01872</name>
</gene>
<dbReference type="Proteomes" id="UP000015347">
    <property type="component" value="Unassembled WGS sequence"/>
</dbReference>
<reference evidence="2" key="1">
    <citation type="journal article" date="2014" name="Stand. Genomic Sci.">
        <title>Genome sequence of the exopolysaccharide-producing Salipiger mucosus type strain (DSM 16094(T)), a moderately halophilic member of the Roseobacter clade.</title>
        <authorList>
            <person name="Riedel T."/>
            <person name="Spring S."/>
            <person name="Fiebig A."/>
            <person name="Petersen J."/>
            <person name="Kyrpides N.C."/>
            <person name="Goker M."/>
            <person name="Klenk H.P."/>
        </authorList>
    </citation>
    <scope>NUCLEOTIDE SEQUENCE [LARGE SCALE GENOMIC DNA]</scope>
    <source>
        <strain evidence="2">DSM 16094</strain>
    </source>
</reference>
<sequence>MRLFALLLIIGLPARAEEIVLSGPPTWETAPLIALAEDQPLADRGVTFTFRPWTSPEDLRTRLMDEASLVAVAPSLTAALWEARGIDLRVWSATSAEGALWIVGRGPAVENPSDLAGRSLALPFKGNLPDLLMQRLASDAPDAFTPTYTGNYMATMQLVLAGRAEIALLPEPLASVLVAQAPDMARLADVCELWRGQTTLEACPPGGAVVSNIPADRPDLQAAYEAAFARLAAAPQQAAALLASVFPDLPDTGEGYAEMAPRALSLPENRTVLAAFYAEIFSIAPEALGGELPDAAFFDPASE</sequence>
<dbReference type="OrthoDB" id="9814375at2"/>
<dbReference type="EMBL" id="APVH01000013">
    <property type="protein sequence ID" value="EPX84097.1"/>
    <property type="molecule type" value="Genomic_DNA"/>
</dbReference>
<comment type="caution">
    <text evidence="1">The sequence shown here is derived from an EMBL/GenBank/DDBJ whole genome shotgun (WGS) entry which is preliminary data.</text>
</comment>
<dbReference type="HOGENOM" id="CLU_062584_2_0_5"/>
<accession>S9QX21</accession>
<dbReference type="STRING" id="1123237.Salmuc_01872"/>
<dbReference type="PANTHER" id="PTHR30024:SF46">
    <property type="entry name" value="ABC TRANSPORTER, SUBSTRATE-BINDING LIPOPROTEIN"/>
    <property type="match status" value="1"/>
</dbReference>
<proteinExistence type="predicted"/>
<keyword evidence="2" id="KW-1185">Reference proteome</keyword>
<evidence type="ECO:0000313" key="2">
    <source>
        <dbReference type="Proteomes" id="UP000015347"/>
    </source>
</evidence>
<name>S9QX21_9RHOB</name>
<evidence type="ECO:0000313" key="1">
    <source>
        <dbReference type="EMBL" id="EPX84097.1"/>
    </source>
</evidence>
<protein>
    <submittedName>
        <fullName evidence="1">Putative sulfonate/nitrate transport system substrate-binding protein</fullName>
    </submittedName>
</protein>
<dbReference type="PANTHER" id="PTHR30024">
    <property type="entry name" value="ALIPHATIC SULFONATES-BINDING PROTEIN-RELATED"/>
    <property type="match status" value="1"/>
</dbReference>
<dbReference type="SUPFAM" id="SSF53850">
    <property type="entry name" value="Periplasmic binding protein-like II"/>
    <property type="match status" value="1"/>
</dbReference>
<dbReference type="AlphaFoldDB" id="S9QX21"/>
<dbReference type="Gene3D" id="3.40.190.10">
    <property type="entry name" value="Periplasmic binding protein-like II"/>
    <property type="match status" value="2"/>
</dbReference>